<dbReference type="Proteomes" id="UP000623467">
    <property type="component" value="Unassembled WGS sequence"/>
</dbReference>
<feature type="domain" description="FHA" evidence="3">
    <location>
        <begin position="36"/>
        <end position="90"/>
    </location>
</feature>
<evidence type="ECO:0000256" key="2">
    <source>
        <dbReference type="PROSITE-ProRule" id="PRU10141"/>
    </source>
</evidence>
<dbReference type="CDD" id="cd00060">
    <property type="entry name" value="FHA"/>
    <property type="match status" value="1"/>
</dbReference>
<evidence type="ECO:0000313" key="6">
    <source>
        <dbReference type="Proteomes" id="UP000623467"/>
    </source>
</evidence>
<gene>
    <name evidence="5" type="ORF">MSAN_00080800</name>
</gene>
<comment type="similarity">
    <text evidence="1">Belongs to the protein kinase superfamily. CAMK Ser/Thr protein kinase family. CHEK2 subfamily.</text>
</comment>
<dbReference type="Gene3D" id="2.60.200.20">
    <property type="match status" value="1"/>
</dbReference>
<proteinExistence type="inferred from homology"/>
<keyword evidence="5" id="KW-0808">Transferase</keyword>
<feature type="domain" description="Protein kinase" evidence="4">
    <location>
        <begin position="139"/>
        <end position="266"/>
    </location>
</feature>
<dbReference type="SMART" id="SM00240">
    <property type="entry name" value="FHA"/>
    <property type="match status" value="1"/>
</dbReference>
<dbReference type="InterPro" id="IPR000719">
    <property type="entry name" value="Prot_kinase_dom"/>
</dbReference>
<keyword evidence="2" id="KW-0547">Nucleotide-binding</keyword>
<accession>A0A8H6ZJF7</accession>
<evidence type="ECO:0000313" key="5">
    <source>
        <dbReference type="EMBL" id="KAF7376640.1"/>
    </source>
</evidence>
<keyword evidence="6" id="KW-1185">Reference proteome</keyword>
<dbReference type="GO" id="GO:0005524">
    <property type="term" value="F:ATP binding"/>
    <property type="evidence" value="ECO:0007669"/>
    <property type="project" value="UniProtKB-UniRule"/>
</dbReference>
<dbReference type="PROSITE" id="PS00107">
    <property type="entry name" value="PROTEIN_KINASE_ATP"/>
    <property type="match status" value="1"/>
</dbReference>
<keyword evidence="2" id="KW-0067">ATP-binding</keyword>
<dbReference type="PROSITE" id="PS50011">
    <property type="entry name" value="PROTEIN_KINASE_DOM"/>
    <property type="match status" value="1"/>
</dbReference>
<name>A0A8H6ZJF7_9AGAR</name>
<dbReference type="Pfam" id="PF00069">
    <property type="entry name" value="Pkinase"/>
    <property type="match status" value="1"/>
</dbReference>
<dbReference type="Pfam" id="PF00498">
    <property type="entry name" value="FHA"/>
    <property type="match status" value="1"/>
</dbReference>
<dbReference type="EMBL" id="JACAZH010000001">
    <property type="protein sequence ID" value="KAF7376640.1"/>
    <property type="molecule type" value="Genomic_DNA"/>
</dbReference>
<protein>
    <submittedName>
        <fullName evidence="5">CAMK/RAD53 protein kinase</fullName>
    </submittedName>
</protein>
<dbReference type="SUPFAM" id="SSF56112">
    <property type="entry name" value="Protein kinase-like (PK-like)"/>
    <property type="match status" value="1"/>
</dbReference>
<dbReference type="InterPro" id="IPR017441">
    <property type="entry name" value="Protein_kinase_ATP_BS"/>
</dbReference>
<evidence type="ECO:0000259" key="4">
    <source>
        <dbReference type="PROSITE" id="PS50011"/>
    </source>
</evidence>
<evidence type="ECO:0000259" key="3">
    <source>
        <dbReference type="PROSITE" id="PS50006"/>
    </source>
</evidence>
<dbReference type="InterPro" id="IPR000253">
    <property type="entry name" value="FHA_dom"/>
</dbReference>
<dbReference type="PROSITE" id="PS50006">
    <property type="entry name" value="FHA_DOMAIN"/>
    <property type="match status" value="1"/>
</dbReference>
<dbReference type="InterPro" id="IPR008984">
    <property type="entry name" value="SMAD_FHA_dom_sf"/>
</dbReference>
<dbReference type="GO" id="GO:0004672">
    <property type="term" value="F:protein kinase activity"/>
    <property type="evidence" value="ECO:0007669"/>
    <property type="project" value="InterPro"/>
</dbReference>
<evidence type="ECO:0000256" key="1">
    <source>
        <dbReference type="ARBA" id="ARBA00005575"/>
    </source>
</evidence>
<organism evidence="5 6">
    <name type="scientific">Mycena sanguinolenta</name>
    <dbReference type="NCBI Taxonomy" id="230812"/>
    <lineage>
        <taxon>Eukaryota</taxon>
        <taxon>Fungi</taxon>
        <taxon>Dikarya</taxon>
        <taxon>Basidiomycota</taxon>
        <taxon>Agaricomycotina</taxon>
        <taxon>Agaricomycetes</taxon>
        <taxon>Agaricomycetidae</taxon>
        <taxon>Agaricales</taxon>
        <taxon>Marasmiineae</taxon>
        <taxon>Mycenaceae</taxon>
        <taxon>Mycena</taxon>
    </lineage>
</organism>
<dbReference type="AlphaFoldDB" id="A0A8H6ZJF7"/>
<comment type="caution">
    <text evidence="5">The sequence shown here is derived from an EMBL/GenBank/DDBJ whole genome shotgun (WGS) entry which is preliminary data.</text>
</comment>
<dbReference type="SUPFAM" id="SSF49879">
    <property type="entry name" value="SMAD/FHA domain"/>
    <property type="match status" value="1"/>
</dbReference>
<reference evidence="5" key="1">
    <citation type="submission" date="2020-05" db="EMBL/GenBank/DDBJ databases">
        <title>Mycena genomes resolve the evolution of fungal bioluminescence.</title>
        <authorList>
            <person name="Tsai I.J."/>
        </authorList>
    </citation>
    <scope>NUCLEOTIDE SEQUENCE</scope>
    <source>
        <strain evidence="5">160909Yilan</strain>
    </source>
</reference>
<dbReference type="InterPro" id="IPR011009">
    <property type="entry name" value="Kinase-like_dom_sf"/>
</dbReference>
<keyword evidence="5" id="KW-0418">Kinase</keyword>
<sequence length="266" mass="29980">MKAQVASSLSADIWGYLEPLRPTPDVPLFPFIEYCIAVGRGPENDVQLVGRAVSKIHATIRWNGRRDKMSVVTITDHGSTNGTFVDGEKIEGIDVHQILDGCTVSFGTKVAVPDEYDDFRFTFHHPFGRSKTESIFHHYIVGDRLGGGLHGHVYRVLEKKSGRVFALKTSWKHDGSDAIGCAGQETMALMSLEHDNIVRLHEVFFHIEGEMIDMVIEYVDGIHLQQLVSHTQLSEVHAKELSFQLCRAVAFFHEKKNFAWRFKNGC</sequence>
<feature type="binding site" evidence="2">
    <location>
        <position position="168"/>
    </location>
    <ligand>
        <name>ATP</name>
        <dbReference type="ChEBI" id="CHEBI:30616"/>
    </ligand>
</feature>
<dbReference type="Gene3D" id="1.10.510.10">
    <property type="entry name" value="Transferase(Phosphotransferase) domain 1"/>
    <property type="match status" value="1"/>
</dbReference>
<dbReference type="OrthoDB" id="2923545at2759"/>
<dbReference type="PANTHER" id="PTHR24347">
    <property type="entry name" value="SERINE/THREONINE-PROTEIN KINASE"/>
    <property type="match status" value="1"/>
</dbReference>